<name>A0A165XLP5_9AGAM</name>
<accession>A0A165XLP5</accession>
<dbReference type="EMBL" id="KV417716">
    <property type="protein sequence ID" value="KZP08676.1"/>
    <property type="molecule type" value="Genomic_DNA"/>
</dbReference>
<proteinExistence type="predicted"/>
<sequence>HTQAPSETVPSTKVHEAPQQASTSPGDGAEVQDNTPEVADPHQTSFKDQVIGYAKITRGKSRRLLISLRPSKKASASSPVMPHCTSTPSQARRS</sequence>
<protein>
    <submittedName>
        <fullName evidence="2">Uncharacterized protein</fullName>
    </submittedName>
</protein>
<feature type="compositionally biased region" description="Polar residues" evidence="1">
    <location>
        <begin position="1"/>
        <end position="11"/>
    </location>
</feature>
<dbReference type="Proteomes" id="UP000076532">
    <property type="component" value="Unassembled WGS sequence"/>
</dbReference>
<gene>
    <name evidence="2" type="ORF">FIBSPDRAFT_874332</name>
</gene>
<dbReference type="AlphaFoldDB" id="A0A165XLP5"/>
<feature type="region of interest" description="Disordered" evidence="1">
    <location>
        <begin position="1"/>
        <end position="94"/>
    </location>
</feature>
<organism evidence="2 3">
    <name type="scientific">Athelia psychrophila</name>
    <dbReference type="NCBI Taxonomy" id="1759441"/>
    <lineage>
        <taxon>Eukaryota</taxon>
        <taxon>Fungi</taxon>
        <taxon>Dikarya</taxon>
        <taxon>Basidiomycota</taxon>
        <taxon>Agaricomycotina</taxon>
        <taxon>Agaricomycetes</taxon>
        <taxon>Agaricomycetidae</taxon>
        <taxon>Atheliales</taxon>
        <taxon>Atheliaceae</taxon>
        <taxon>Athelia</taxon>
    </lineage>
</organism>
<evidence type="ECO:0000313" key="2">
    <source>
        <dbReference type="EMBL" id="KZP08676.1"/>
    </source>
</evidence>
<keyword evidence="3" id="KW-1185">Reference proteome</keyword>
<evidence type="ECO:0000256" key="1">
    <source>
        <dbReference type="SAM" id="MobiDB-lite"/>
    </source>
</evidence>
<evidence type="ECO:0000313" key="3">
    <source>
        <dbReference type="Proteomes" id="UP000076532"/>
    </source>
</evidence>
<dbReference type="OrthoDB" id="3361009at2759"/>
<reference evidence="2 3" key="1">
    <citation type="journal article" date="2016" name="Mol. Biol. Evol.">
        <title>Comparative Genomics of Early-Diverging Mushroom-Forming Fungi Provides Insights into the Origins of Lignocellulose Decay Capabilities.</title>
        <authorList>
            <person name="Nagy L.G."/>
            <person name="Riley R."/>
            <person name="Tritt A."/>
            <person name="Adam C."/>
            <person name="Daum C."/>
            <person name="Floudas D."/>
            <person name="Sun H."/>
            <person name="Yadav J.S."/>
            <person name="Pangilinan J."/>
            <person name="Larsson K.H."/>
            <person name="Matsuura K."/>
            <person name="Barry K."/>
            <person name="Labutti K."/>
            <person name="Kuo R."/>
            <person name="Ohm R.A."/>
            <person name="Bhattacharya S.S."/>
            <person name="Shirouzu T."/>
            <person name="Yoshinaga Y."/>
            <person name="Martin F.M."/>
            <person name="Grigoriev I.V."/>
            <person name="Hibbett D.S."/>
        </authorList>
    </citation>
    <scope>NUCLEOTIDE SEQUENCE [LARGE SCALE GENOMIC DNA]</scope>
    <source>
        <strain evidence="2 3">CBS 109695</strain>
    </source>
</reference>
<feature type="non-terminal residue" evidence="2">
    <location>
        <position position="94"/>
    </location>
</feature>
<feature type="non-terminal residue" evidence="2">
    <location>
        <position position="1"/>
    </location>
</feature>
<feature type="compositionally biased region" description="Polar residues" evidence="1">
    <location>
        <begin position="74"/>
        <end position="94"/>
    </location>
</feature>